<dbReference type="InterPro" id="IPR027417">
    <property type="entry name" value="P-loop_NTPase"/>
</dbReference>
<name>G4TCA3_SERID</name>
<dbReference type="GO" id="GO:0005737">
    <property type="term" value="C:cytoplasm"/>
    <property type="evidence" value="ECO:0007669"/>
    <property type="project" value="TreeGrafter"/>
</dbReference>
<keyword evidence="3" id="KW-0677">Repeat</keyword>
<dbReference type="GO" id="GO:0043161">
    <property type="term" value="P:proteasome-mediated ubiquitin-dependent protein catabolic process"/>
    <property type="evidence" value="ECO:0007669"/>
    <property type="project" value="TreeGrafter"/>
</dbReference>
<dbReference type="GO" id="GO:0010992">
    <property type="term" value="P:ubiquitin recycling"/>
    <property type="evidence" value="ECO:0007669"/>
    <property type="project" value="TreeGrafter"/>
</dbReference>
<dbReference type="InterPro" id="IPR019775">
    <property type="entry name" value="WD40_repeat_CS"/>
</dbReference>
<feature type="repeat" description="WD" evidence="4">
    <location>
        <begin position="838"/>
        <end position="879"/>
    </location>
</feature>
<dbReference type="InterPro" id="IPR015943">
    <property type="entry name" value="WD40/YVTN_repeat-like_dom_sf"/>
</dbReference>
<evidence type="ECO:0000256" key="4">
    <source>
        <dbReference type="PROSITE-ProRule" id="PRU00221"/>
    </source>
</evidence>
<dbReference type="HOGENOM" id="CLU_000288_6_3_1"/>
<feature type="repeat" description="WD" evidence="4">
    <location>
        <begin position="1088"/>
        <end position="1129"/>
    </location>
</feature>
<dbReference type="OMA" id="DISYERT"/>
<dbReference type="SUPFAM" id="SSF50978">
    <property type="entry name" value="WD40 repeat-like"/>
    <property type="match status" value="2"/>
</dbReference>
<feature type="repeat" description="WD" evidence="4">
    <location>
        <begin position="1130"/>
        <end position="1171"/>
    </location>
</feature>
<dbReference type="PROSITE" id="PS00678">
    <property type="entry name" value="WD_REPEATS_1"/>
    <property type="match status" value="8"/>
</dbReference>
<gene>
    <name evidence="6" type="ORF">PIIN_02789</name>
</gene>
<dbReference type="OrthoDB" id="10267436at2759"/>
<dbReference type="InParanoid" id="G4TCA3"/>
<proteinExistence type="predicted"/>
<reference evidence="6 7" key="1">
    <citation type="journal article" date="2011" name="PLoS Pathog.">
        <title>Endophytic Life Strategies Decoded by Genome and Transcriptome Analyses of the Mutualistic Root Symbiont Piriformospora indica.</title>
        <authorList>
            <person name="Zuccaro A."/>
            <person name="Lahrmann U."/>
            <person name="Guldener U."/>
            <person name="Langen G."/>
            <person name="Pfiffi S."/>
            <person name="Biedenkopf D."/>
            <person name="Wong P."/>
            <person name="Samans B."/>
            <person name="Grimm C."/>
            <person name="Basiewicz M."/>
            <person name="Murat C."/>
            <person name="Martin F."/>
            <person name="Kogel K.H."/>
        </authorList>
    </citation>
    <scope>NUCLEOTIDE SEQUENCE [LARGE SCALE GENOMIC DNA]</scope>
    <source>
        <strain evidence="6 7">DSM 11827</strain>
    </source>
</reference>
<dbReference type="Gene3D" id="2.130.10.10">
    <property type="entry name" value="YVTN repeat-like/Quinoprotein amine dehydrogenase"/>
    <property type="match status" value="4"/>
</dbReference>
<dbReference type="InterPro" id="IPR020472">
    <property type="entry name" value="WD40_PAC1"/>
</dbReference>
<dbReference type="InterPro" id="IPR036322">
    <property type="entry name" value="WD40_repeat_dom_sf"/>
</dbReference>
<dbReference type="InterPro" id="IPR056884">
    <property type="entry name" value="NPHP3-like_N"/>
</dbReference>
<dbReference type="CDD" id="cd00200">
    <property type="entry name" value="WD40"/>
    <property type="match status" value="2"/>
</dbReference>
<feature type="repeat" description="WD" evidence="4">
    <location>
        <begin position="1047"/>
        <end position="1088"/>
    </location>
</feature>
<keyword evidence="2 4" id="KW-0853">WD repeat</keyword>
<dbReference type="Gene3D" id="3.40.50.300">
    <property type="entry name" value="P-loop containing nucleotide triphosphate hydrolases"/>
    <property type="match status" value="1"/>
</dbReference>
<protein>
    <submittedName>
        <fullName evidence="6">Related to WD40-repeat protein (Notchless protein)</fullName>
    </submittedName>
</protein>
<dbReference type="PRINTS" id="PR00320">
    <property type="entry name" value="GPROTEINBRPT"/>
</dbReference>
<dbReference type="GO" id="GO:0043130">
    <property type="term" value="F:ubiquitin binding"/>
    <property type="evidence" value="ECO:0007669"/>
    <property type="project" value="TreeGrafter"/>
</dbReference>
<evidence type="ECO:0000313" key="6">
    <source>
        <dbReference type="EMBL" id="CCA68929.1"/>
    </source>
</evidence>
<feature type="repeat" description="WD" evidence="4">
    <location>
        <begin position="963"/>
        <end position="1004"/>
    </location>
</feature>
<sequence length="1283" mass="143088">MQAFKRMRRLTYSNASNSNVSPQGGDISYERTRDGFIGGLKVVKAASETTSLLGPLKAVCEMSLLFLETLRSINENTKGLKQLRDGLLEHVAILDTEYTKVTEDAQKGPMPNALKDFQHALKDYVDGLKEILVKIDELSRNREKGLRGLQKFADARIEPGTIADYKQQIEQCTRTFEDKTKQCQMQLGIDGWKMTRLGPEKPRPMGTQHKPCLPGTREPILQEIRRWHLDPNPDERVFWLCDEPGSGKSTVAATMCEEWDNAQAVFGRFFFSKNARQTSETDAFCSVVAEDIGSKNEVVMECVRNAKQKDTQLLERGLRYQFIKLVEEPLHFADADVIVVVDAIDECDKEMRGELLRLLVEKIPTLPKLKLFITSRPEPDIAALLQSRAIVSGMHFKMHGKEDRSNVNDIKAYVDAHLTKLLNPADRQQLVERSNGLFIWITTAHLELEQAQDPHAIDTTLKTLLNRGEGEDLNQVYANILRRVIRERSLEVIRKVIGTILTLFEPVSTEALARLTDITHPQLEKILLSMESVFRVGSVIEFLHPTFREYLVSTSNTIMPLEVTTVQSNLAVSVLRVLQGELKEDICAIRQPDEAHPNNRDILDLDERLQQLWDKFPALSYSVRYWGSHVAPFVTNRSVTKELRMLLTTHILHLIELLSLMGQIHLFRSFQEVRKGFESQRLDATGFELCHDVIRTVQRHQKMLEESALHIYSSAMLFLPRKTRLWTTYASKFSHRIPKIVGPLSEHWPSHRVLAGHENGTTCVAISPDGTLMVSGSDDKTLRLWDANTGVSTGELKGHTKAVTCVAFLPHGLRIASGSWDKTLRLWDATTSTCIGELKGHNKAVLCLGFSPDGRLIASGSQDTTLRLWDAMTGESIAELNGHTKEVTCLAFSSAGHHIASGSRDATVRLWDATTGLNIGELKGHNDAITSLMFSPNGLLASGSRDTTLRLWNITDGVNVGELKGHVEAVTCLSFSPNGLLLVSGSRDATLRLWDVGTGGSIGEMRGHTKAVTCLLFLPDGLRIVSGSDDKTLRLWDVEGKASVTELKGHTSGVTCLAFSRDTLHIASGSWDKTLRLWDVTSSGTGDTRGHTDVVTCLEFSPDGRRVVSGSYDKTLQMWDAVTGAHIAELKGHTGKIACAIFSPDGLYLVSGSDDKTLRLWAVATASGLGSPYPLNAYANSLRFAEDGRTIQVNNRMVFDISQGRLQLLISLTHTITFPEPPESEISIDAHSNELWCLSHPQRRYRFPEEFRWLAFTKHQNKVAFGMRNGQVIAIHFTNAADS</sequence>
<dbReference type="InterPro" id="IPR001680">
    <property type="entry name" value="WD40_rpt"/>
</dbReference>
<dbReference type="PANTHER" id="PTHR19849:SF0">
    <property type="entry name" value="PHOSPHOLIPASE A-2-ACTIVATING PROTEIN"/>
    <property type="match status" value="1"/>
</dbReference>
<dbReference type="PROSITE" id="PS50294">
    <property type="entry name" value="WD_REPEATS_REGION"/>
    <property type="match status" value="10"/>
</dbReference>
<feature type="repeat" description="WD" evidence="4">
    <location>
        <begin position="796"/>
        <end position="837"/>
    </location>
</feature>
<keyword evidence="1" id="KW-0963">Cytoplasm</keyword>
<organism evidence="6 7">
    <name type="scientific">Serendipita indica (strain DSM 11827)</name>
    <name type="common">Root endophyte fungus</name>
    <name type="synonym">Piriformospora indica</name>
    <dbReference type="NCBI Taxonomy" id="1109443"/>
    <lineage>
        <taxon>Eukaryota</taxon>
        <taxon>Fungi</taxon>
        <taxon>Dikarya</taxon>
        <taxon>Basidiomycota</taxon>
        <taxon>Agaricomycotina</taxon>
        <taxon>Agaricomycetes</taxon>
        <taxon>Sebacinales</taxon>
        <taxon>Serendipitaceae</taxon>
        <taxon>Serendipita</taxon>
    </lineage>
</organism>
<dbReference type="Pfam" id="PF24883">
    <property type="entry name" value="NPHP3_N"/>
    <property type="match status" value="1"/>
</dbReference>
<feature type="repeat" description="WD" evidence="4">
    <location>
        <begin position="880"/>
        <end position="921"/>
    </location>
</feature>
<feature type="domain" description="Nephrocystin 3-like N-terminal" evidence="5">
    <location>
        <begin position="216"/>
        <end position="376"/>
    </location>
</feature>
<evidence type="ECO:0000313" key="7">
    <source>
        <dbReference type="Proteomes" id="UP000007148"/>
    </source>
</evidence>
<dbReference type="STRING" id="1109443.G4TCA3"/>
<dbReference type="PROSITE" id="PS50082">
    <property type="entry name" value="WD_REPEATS_2"/>
    <property type="match status" value="10"/>
</dbReference>
<comment type="caution">
    <text evidence="6">The sequence shown here is derived from an EMBL/GenBank/DDBJ whole genome shotgun (WGS) entry which is preliminary data.</text>
</comment>
<dbReference type="EMBL" id="CAFZ01000043">
    <property type="protein sequence ID" value="CCA68929.1"/>
    <property type="molecule type" value="Genomic_DNA"/>
</dbReference>
<dbReference type="GO" id="GO:0005634">
    <property type="term" value="C:nucleus"/>
    <property type="evidence" value="ECO:0007669"/>
    <property type="project" value="TreeGrafter"/>
</dbReference>
<keyword evidence="7" id="KW-1185">Reference proteome</keyword>
<evidence type="ECO:0000256" key="3">
    <source>
        <dbReference type="ARBA" id="ARBA00022737"/>
    </source>
</evidence>
<dbReference type="eggNOG" id="KOG0271">
    <property type="taxonomic scope" value="Eukaryota"/>
</dbReference>
<feature type="repeat" description="WD" evidence="4">
    <location>
        <begin position="754"/>
        <end position="795"/>
    </location>
</feature>
<dbReference type="SUPFAM" id="SSF52540">
    <property type="entry name" value="P-loop containing nucleoside triphosphate hydrolases"/>
    <property type="match status" value="1"/>
</dbReference>
<feature type="repeat" description="WD" evidence="4">
    <location>
        <begin position="922"/>
        <end position="962"/>
    </location>
</feature>
<dbReference type="Proteomes" id="UP000007148">
    <property type="component" value="Unassembled WGS sequence"/>
</dbReference>
<evidence type="ECO:0000256" key="1">
    <source>
        <dbReference type="ARBA" id="ARBA00022490"/>
    </source>
</evidence>
<dbReference type="PANTHER" id="PTHR19849">
    <property type="entry name" value="PHOSPHOLIPASE A-2-ACTIVATING PROTEIN"/>
    <property type="match status" value="1"/>
</dbReference>
<dbReference type="Pfam" id="PF00400">
    <property type="entry name" value="WD40"/>
    <property type="match status" value="10"/>
</dbReference>
<evidence type="ECO:0000259" key="5">
    <source>
        <dbReference type="Pfam" id="PF24883"/>
    </source>
</evidence>
<accession>G4TCA3</accession>
<feature type="repeat" description="WD" evidence="4">
    <location>
        <begin position="1005"/>
        <end position="1046"/>
    </location>
</feature>
<dbReference type="SMART" id="SM00320">
    <property type="entry name" value="WD40"/>
    <property type="match status" value="10"/>
</dbReference>
<evidence type="ECO:0000256" key="2">
    <source>
        <dbReference type="ARBA" id="ARBA00022574"/>
    </source>
</evidence>